<evidence type="ECO:0000256" key="1">
    <source>
        <dbReference type="SAM" id="Phobius"/>
    </source>
</evidence>
<protein>
    <submittedName>
        <fullName evidence="2">Uncharacterized protein</fullName>
    </submittedName>
</protein>
<evidence type="ECO:0000313" key="3">
    <source>
        <dbReference type="Proteomes" id="UP000823749"/>
    </source>
</evidence>
<keyword evidence="1" id="KW-0812">Transmembrane</keyword>
<accession>A0AAV6ISU1</accession>
<proteinExistence type="predicted"/>
<keyword evidence="3" id="KW-1185">Reference proteome</keyword>
<comment type="caution">
    <text evidence="2">The sequence shown here is derived from an EMBL/GenBank/DDBJ whole genome shotgun (WGS) entry which is preliminary data.</text>
</comment>
<organism evidence="2 3">
    <name type="scientific">Rhododendron griersonianum</name>
    <dbReference type="NCBI Taxonomy" id="479676"/>
    <lineage>
        <taxon>Eukaryota</taxon>
        <taxon>Viridiplantae</taxon>
        <taxon>Streptophyta</taxon>
        <taxon>Embryophyta</taxon>
        <taxon>Tracheophyta</taxon>
        <taxon>Spermatophyta</taxon>
        <taxon>Magnoliopsida</taxon>
        <taxon>eudicotyledons</taxon>
        <taxon>Gunneridae</taxon>
        <taxon>Pentapetalae</taxon>
        <taxon>asterids</taxon>
        <taxon>Ericales</taxon>
        <taxon>Ericaceae</taxon>
        <taxon>Ericoideae</taxon>
        <taxon>Rhodoreae</taxon>
        <taxon>Rhododendron</taxon>
    </lineage>
</organism>
<evidence type="ECO:0000313" key="2">
    <source>
        <dbReference type="EMBL" id="KAG5531761.1"/>
    </source>
</evidence>
<sequence length="146" mass="16427">MKILKFESQQLLVIGWIHVISSAYVLLYNLHVGYRMRDDVRKVRGTDERKGPREVEIAKKIAEQSQPGVTNPQSEVQVSIDVLGKRSGYLKGYGIRKSTYATQSQVVPNSEIVALKEVVADQAKLLVDYAKKIETMMLFMATKNGV</sequence>
<dbReference type="EMBL" id="JACTNZ010000009">
    <property type="protein sequence ID" value="KAG5531761.1"/>
    <property type="molecule type" value="Genomic_DNA"/>
</dbReference>
<dbReference type="Proteomes" id="UP000823749">
    <property type="component" value="Chromosome 9"/>
</dbReference>
<feature type="transmembrane region" description="Helical" evidence="1">
    <location>
        <begin position="12"/>
        <end position="34"/>
    </location>
</feature>
<name>A0AAV6ISU1_9ERIC</name>
<keyword evidence="1" id="KW-0472">Membrane</keyword>
<keyword evidence="1" id="KW-1133">Transmembrane helix</keyword>
<gene>
    <name evidence="2" type="ORF">RHGRI_026399</name>
</gene>
<reference evidence="2" key="1">
    <citation type="submission" date="2020-08" db="EMBL/GenBank/DDBJ databases">
        <title>Plant Genome Project.</title>
        <authorList>
            <person name="Zhang R.-G."/>
        </authorList>
    </citation>
    <scope>NUCLEOTIDE SEQUENCE</scope>
    <source>
        <strain evidence="2">WSP0</strain>
        <tissue evidence="2">Leaf</tissue>
    </source>
</reference>
<dbReference type="AlphaFoldDB" id="A0AAV6ISU1"/>